<organism evidence="1 2">
    <name type="scientific">Tepidicaulis marinus</name>
    <dbReference type="NCBI Taxonomy" id="1333998"/>
    <lineage>
        <taxon>Bacteria</taxon>
        <taxon>Pseudomonadati</taxon>
        <taxon>Pseudomonadota</taxon>
        <taxon>Alphaproteobacteria</taxon>
        <taxon>Hyphomicrobiales</taxon>
        <taxon>Parvibaculaceae</taxon>
        <taxon>Tepidicaulis</taxon>
    </lineage>
</organism>
<dbReference type="AlphaFoldDB" id="A0A081B6M6"/>
<evidence type="ECO:0000313" key="2">
    <source>
        <dbReference type="Proteomes" id="UP000028702"/>
    </source>
</evidence>
<evidence type="ECO:0000313" key="1">
    <source>
        <dbReference type="EMBL" id="GAK43694.1"/>
    </source>
</evidence>
<dbReference type="RefSeq" id="WP_045441812.1">
    <property type="nucleotide sequence ID" value="NZ_BBIO01000001.1"/>
</dbReference>
<dbReference type="EMBL" id="BBIO01000001">
    <property type="protein sequence ID" value="GAK43694.1"/>
    <property type="molecule type" value="Genomic_DNA"/>
</dbReference>
<sequence>MSWFKERRAVLVLLVAAGFALGGCGFHPLYTDRTGGAPVKAKLQNVSVSAPGTSYGRNLKFTLEDLMGAAGNQGTRYQLSLTPTIYETDIAVQQDTEVTRSNIRMTTPFSLYDQELGEVVFKGTALSVASYNRVDSEFANVIATRDAEERVSNDTARDIYTRLSIFFERQGRS</sequence>
<dbReference type="STRING" id="1333998.M2A_0193"/>
<dbReference type="PROSITE" id="PS51257">
    <property type="entry name" value="PROKAR_LIPOPROTEIN"/>
    <property type="match status" value="1"/>
</dbReference>
<name>A0A081B6M6_9HYPH</name>
<dbReference type="eggNOG" id="COG5468">
    <property type="taxonomic scope" value="Bacteria"/>
</dbReference>
<protein>
    <submittedName>
        <fullName evidence="1">Conserved protein</fullName>
    </submittedName>
</protein>
<dbReference type="Gene3D" id="3.30.160.150">
    <property type="entry name" value="Lipoprotein like domain"/>
    <property type="match status" value="1"/>
</dbReference>
<gene>
    <name evidence="1" type="ORF">M2A_0193</name>
</gene>
<proteinExistence type="predicted"/>
<comment type="caution">
    <text evidence="1">The sequence shown here is derived from an EMBL/GenBank/DDBJ whole genome shotgun (WGS) entry which is preliminary data.</text>
</comment>
<keyword evidence="2" id="KW-1185">Reference proteome</keyword>
<reference evidence="1 2" key="1">
    <citation type="submission" date="2014-07" db="EMBL/GenBank/DDBJ databases">
        <title>Tepidicaulis marinum gen. nov., sp. nov., a novel marine bacterium denitrifying nitrate to nitrous oxide strictly under microaerobic conditions.</title>
        <authorList>
            <person name="Takeuchi M."/>
            <person name="Yamagishi T."/>
            <person name="Kamagata Y."/>
            <person name="Oshima K."/>
            <person name="Hattori M."/>
            <person name="Katayama T."/>
            <person name="Hanada S."/>
            <person name="Tamaki H."/>
            <person name="Marumo K."/>
            <person name="Maeda H."/>
            <person name="Nedachi M."/>
            <person name="Iwasaki W."/>
            <person name="Suwa Y."/>
            <person name="Sakata S."/>
        </authorList>
    </citation>
    <scope>NUCLEOTIDE SEQUENCE [LARGE SCALE GENOMIC DNA]</scope>
    <source>
        <strain evidence="1 2">MA2</strain>
    </source>
</reference>
<accession>A0A081B6M6</accession>
<dbReference type="Proteomes" id="UP000028702">
    <property type="component" value="Unassembled WGS sequence"/>
</dbReference>